<dbReference type="EMBL" id="LAZR01020369">
    <property type="protein sequence ID" value="KKL89146.1"/>
    <property type="molecule type" value="Genomic_DNA"/>
</dbReference>
<proteinExistence type="predicted"/>
<gene>
    <name evidence="1" type="ORF">LCGC14_1917630</name>
</gene>
<reference evidence="1" key="1">
    <citation type="journal article" date="2015" name="Nature">
        <title>Complex archaea that bridge the gap between prokaryotes and eukaryotes.</title>
        <authorList>
            <person name="Spang A."/>
            <person name="Saw J.H."/>
            <person name="Jorgensen S.L."/>
            <person name="Zaremba-Niedzwiedzka K."/>
            <person name="Martijn J."/>
            <person name="Lind A.E."/>
            <person name="van Eijk R."/>
            <person name="Schleper C."/>
            <person name="Guy L."/>
            <person name="Ettema T.J."/>
        </authorList>
    </citation>
    <scope>NUCLEOTIDE SEQUENCE</scope>
</reference>
<comment type="caution">
    <text evidence="1">The sequence shown here is derived from an EMBL/GenBank/DDBJ whole genome shotgun (WGS) entry which is preliminary data.</text>
</comment>
<accession>A0A0F9GF17</accession>
<sequence length="285" mass="30470">MANAGQGLSTALDVRPALNSTEHQKYVHEEFLSSFNAFVEGTPMGDPTGAAGDVNGLMFDRNLFQYHIIGTATILAPALTATGLDLSLDKADNDGLELTLGCEHPEGTVISARGRGTFTVGTDKPFYIAFKVSNADVSGTDEFMVGFRKSEAYQAVIETAYDEMAAFNVRSGDIFTTTILNSSAGTVTDTDTTDNWADADTKTLTVWCDSDGSRLGTARAVYYEIDGVKPTTVPTALFKFDAGEVVIPFFAYRYATTTPGVIEAKLWESGIIGGVGEMNQIAKQS</sequence>
<protein>
    <submittedName>
        <fullName evidence="1">Uncharacterized protein</fullName>
    </submittedName>
</protein>
<evidence type="ECO:0000313" key="1">
    <source>
        <dbReference type="EMBL" id="KKL89146.1"/>
    </source>
</evidence>
<organism evidence="1">
    <name type="scientific">marine sediment metagenome</name>
    <dbReference type="NCBI Taxonomy" id="412755"/>
    <lineage>
        <taxon>unclassified sequences</taxon>
        <taxon>metagenomes</taxon>
        <taxon>ecological metagenomes</taxon>
    </lineage>
</organism>
<dbReference type="AlphaFoldDB" id="A0A0F9GF17"/>
<name>A0A0F9GF17_9ZZZZ</name>